<dbReference type="Proteomes" id="UP000637704">
    <property type="component" value="Unassembled WGS sequence"/>
</dbReference>
<reference evidence="8" key="1">
    <citation type="submission" date="2019-09" db="EMBL/GenBank/DDBJ databases">
        <title>Bird 10,000 Genomes (B10K) Project - Family phase.</title>
        <authorList>
            <person name="Zhang G."/>
        </authorList>
    </citation>
    <scope>NUCLEOTIDE SEQUENCE</scope>
    <source>
        <strain evidence="8">B10K-DU-025-06</strain>
        <tissue evidence="8">Mixed tissue sample</tissue>
    </source>
</reference>
<feature type="non-terminal residue" evidence="8">
    <location>
        <position position="1"/>
    </location>
</feature>
<keyword evidence="9" id="KW-1185">Reference proteome</keyword>
<evidence type="ECO:0000313" key="8">
    <source>
        <dbReference type="EMBL" id="NXD74277.1"/>
    </source>
</evidence>
<feature type="non-terminal residue" evidence="8">
    <location>
        <position position="92"/>
    </location>
</feature>
<feature type="active site" description="Glycyl thioester intermediate" evidence="6">
    <location>
        <position position="61"/>
    </location>
</feature>
<protein>
    <recommendedName>
        <fullName evidence="3">HECT-type E3 ubiquitin transferase</fullName>
        <ecNumber evidence="3">2.3.2.26</ecNumber>
    </recommendedName>
</protein>
<dbReference type="GO" id="GO:0005737">
    <property type="term" value="C:cytoplasm"/>
    <property type="evidence" value="ECO:0007669"/>
    <property type="project" value="TreeGrafter"/>
</dbReference>
<evidence type="ECO:0000256" key="3">
    <source>
        <dbReference type="ARBA" id="ARBA00012485"/>
    </source>
</evidence>
<evidence type="ECO:0000259" key="7">
    <source>
        <dbReference type="PROSITE" id="PS50237"/>
    </source>
</evidence>
<evidence type="ECO:0000256" key="4">
    <source>
        <dbReference type="ARBA" id="ARBA00022679"/>
    </source>
</evidence>
<dbReference type="Gene3D" id="3.30.2410.10">
    <property type="entry name" value="Hect, E3 ligase catalytic domain"/>
    <property type="match status" value="1"/>
</dbReference>
<proteinExistence type="predicted"/>
<dbReference type="InterPro" id="IPR050409">
    <property type="entry name" value="E3_ubiq-protein_ligase"/>
</dbReference>
<dbReference type="PANTHER" id="PTHR11254:SF396">
    <property type="entry name" value="NEDD4-LIKE E3 UBIQUITIN-PROTEIN LIGASE WWP2"/>
    <property type="match status" value="1"/>
</dbReference>
<evidence type="ECO:0000256" key="1">
    <source>
        <dbReference type="ARBA" id="ARBA00000885"/>
    </source>
</evidence>
<dbReference type="GO" id="GO:0043161">
    <property type="term" value="P:proteasome-mediated ubiquitin-dependent protein catabolic process"/>
    <property type="evidence" value="ECO:0007669"/>
    <property type="project" value="TreeGrafter"/>
</dbReference>
<dbReference type="PROSITE" id="PS50237">
    <property type="entry name" value="HECT"/>
    <property type="match status" value="1"/>
</dbReference>
<dbReference type="PANTHER" id="PTHR11254">
    <property type="entry name" value="HECT DOMAIN UBIQUITIN-PROTEIN LIGASE"/>
    <property type="match status" value="1"/>
</dbReference>
<keyword evidence="5 6" id="KW-0833">Ubl conjugation pathway</keyword>
<keyword evidence="8" id="KW-0436">Ligase</keyword>
<dbReference type="GO" id="GO:0034765">
    <property type="term" value="P:regulation of monoatomic ion transmembrane transport"/>
    <property type="evidence" value="ECO:0007669"/>
    <property type="project" value="TreeGrafter"/>
</dbReference>
<dbReference type="EMBL" id="WBNI01004804">
    <property type="protein sequence ID" value="NXD74277.1"/>
    <property type="molecule type" value="Genomic_DNA"/>
</dbReference>
<dbReference type="InterPro" id="IPR000569">
    <property type="entry name" value="HECT_dom"/>
</dbReference>
<dbReference type="GO" id="GO:0061629">
    <property type="term" value="F:RNA polymerase II-specific DNA-binding transcription factor binding"/>
    <property type="evidence" value="ECO:0007669"/>
    <property type="project" value="TreeGrafter"/>
</dbReference>
<dbReference type="Pfam" id="PF00632">
    <property type="entry name" value="HECT"/>
    <property type="match status" value="1"/>
</dbReference>
<dbReference type="InterPro" id="IPR035983">
    <property type="entry name" value="Hect_E3_ubiquitin_ligase"/>
</dbReference>
<evidence type="ECO:0000256" key="5">
    <source>
        <dbReference type="ARBA" id="ARBA00022786"/>
    </source>
</evidence>
<evidence type="ECO:0000256" key="6">
    <source>
        <dbReference type="PROSITE-ProRule" id="PRU00104"/>
    </source>
</evidence>
<evidence type="ECO:0000313" key="9">
    <source>
        <dbReference type="Proteomes" id="UP000637704"/>
    </source>
</evidence>
<evidence type="ECO:0000256" key="2">
    <source>
        <dbReference type="ARBA" id="ARBA00004906"/>
    </source>
</evidence>
<sequence>VVKEMGNEKRFRLLQFMMGTCCLPVGGFYGTAVHVPRGNGPQKFCIDKVGKETWLPRSHTCFNHLDLPPYKSYKQLKEKLLYAIEETGFGQE</sequence>
<dbReference type="AlphaFoldDB" id="A0A851Y2Y2"/>
<gene>
    <name evidence="8" type="primary">Wwp2_1</name>
    <name evidence="8" type="ORF">EOLROS_R08422</name>
</gene>
<organism evidence="8 9">
    <name type="scientific">Eolophus roseicapilla</name>
    <name type="common">Galah cockatoo</name>
    <name type="synonym">Cacatua roseicapilla</name>
    <dbReference type="NCBI Taxonomy" id="176039"/>
    <lineage>
        <taxon>Eukaryota</taxon>
        <taxon>Metazoa</taxon>
        <taxon>Chordata</taxon>
        <taxon>Craniata</taxon>
        <taxon>Vertebrata</taxon>
        <taxon>Euteleostomi</taxon>
        <taxon>Archelosauria</taxon>
        <taxon>Archosauria</taxon>
        <taxon>Dinosauria</taxon>
        <taxon>Saurischia</taxon>
        <taxon>Theropoda</taxon>
        <taxon>Coelurosauria</taxon>
        <taxon>Aves</taxon>
        <taxon>Neognathae</taxon>
        <taxon>Neoaves</taxon>
        <taxon>Telluraves</taxon>
        <taxon>Australaves</taxon>
        <taxon>Psittaciformes</taxon>
        <taxon>Cacatuidae</taxon>
        <taxon>Eolophus</taxon>
    </lineage>
</organism>
<dbReference type="SUPFAM" id="SSF56204">
    <property type="entry name" value="Hect, E3 ligase catalytic domain"/>
    <property type="match status" value="1"/>
</dbReference>
<dbReference type="GO" id="GO:0000122">
    <property type="term" value="P:negative regulation of transcription by RNA polymerase II"/>
    <property type="evidence" value="ECO:0007669"/>
    <property type="project" value="TreeGrafter"/>
</dbReference>
<comment type="catalytic activity">
    <reaction evidence="1">
        <text>S-ubiquitinyl-[E2 ubiquitin-conjugating enzyme]-L-cysteine + [acceptor protein]-L-lysine = [E2 ubiquitin-conjugating enzyme]-L-cysteine + N(6)-ubiquitinyl-[acceptor protein]-L-lysine.</text>
        <dbReference type="EC" id="2.3.2.26"/>
    </reaction>
</comment>
<dbReference type="GO" id="GO:0061630">
    <property type="term" value="F:ubiquitin protein ligase activity"/>
    <property type="evidence" value="ECO:0007669"/>
    <property type="project" value="UniProtKB-EC"/>
</dbReference>
<dbReference type="GO" id="GO:0016874">
    <property type="term" value="F:ligase activity"/>
    <property type="evidence" value="ECO:0007669"/>
    <property type="project" value="UniProtKB-KW"/>
</dbReference>
<name>A0A851Y2Y2_EOLRO</name>
<dbReference type="EC" id="2.3.2.26" evidence="3"/>
<comment type="pathway">
    <text evidence="2">Protein modification; protein ubiquitination.</text>
</comment>
<feature type="domain" description="HECT" evidence="7">
    <location>
        <begin position="1"/>
        <end position="92"/>
    </location>
</feature>
<accession>A0A851Y2Y2</accession>
<keyword evidence="4" id="KW-0808">Transferase</keyword>
<comment type="caution">
    <text evidence="8">The sequence shown here is derived from an EMBL/GenBank/DDBJ whole genome shotgun (WGS) entry which is preliminary data.</text>
</comment>
<dbReference type="GO" id="GO:0070534">
    <property type="term" value="P:protein K63-linked ubiquitination"/>
    <property type="evidence" value="ECO:0007669"/>
    <property type="project" value="TreeGrafter"/>
</dbReference>